<dbReference type="RefSeq" id="WP_307228845.1">
    <property type="nucleotide sequence ID" value="NZ_JAUSTT010000009.1"/>
</dbReference>
<dbReference type="GO" id="GO:0004519">
    <property type="term" value="F:endonuclease activity"/>
    <property type="evidence" value="ECO:0007669"/>
    <property type="project" value="UniProtKB-KW"/>
</dbReference>
<accession>A0ABT9WSZ7</accession>
<organism evidence="2 3">
    <name type="scientific">Bacillus chungangensis</name>
    <dbReference type="NCBI Taxonomy" id="587633"/>
    <lineage>
        <taxon>Bacteria</taxon>
        <taxon>Bacillati</taxon>
        <taxon>Bacillota</taxon>
        <taxon>Bacilli</taxon>
        <taxon>Bacillales</taxon>
        <taxon>Bacillaceae</taxon>
        <taxon>Bacillus</taxon>
    </lineage>
</organism>
<dbReference type="Gene3D" id="1.10.30.50">
    <property type="match status" value="1"/>
</dbReference>
<proteinExistence type="predicted"/>
<dbReference type="EMBL" id="JAUSTT010000009">
    <property type="protein sequence ID" value="MDQ0176027.1"/>
    <property type="molecule type" value="Genomic_DNA"/>
</dbReference>
<dbReference type="Proteomes" id="UP001223586">
    <property type="component" value="Unassembled WGS sequence"/>
</dbReference>
<dbReference type="InterPro" id="IPR002711">
    <property type="entry name" value="HNH"/>
</dbReference>
<name>A0ABT9WSZ7_9BACI</name>
<comment type="caution">
    <text evidence="2">The sequence shown here is derived from an EMBL/GenBank/DDBJ whole genome shotgun (WGS) entry which is preliminary data.</text>
</comment>
<keyword evidence="2" id="KW-0540">Nuclease</keyword>
<protein>
    <submittedName>
        <fullName evidence="2">5-methylcytosine-specific restriction endonuclease McrA</fullName>
    </submittedName>
</protein>
<keyword evidence="2" id="KW-0255">Endonuclease</keyword>
<dbReference type="Pfam" id="PF01844">
    <property type="entry name" value="HNH"/>
    <property type="match status" value="1"/>
</dbReference>
<reference evidence="2 3" key="1">
    <citation type="submission" date="2023-07" db="EMBL/GenBank/DDBJ databases">
        <title>Genomic Encyclopedia of Type Strains, Phase IV (KMG-IV): sequencing the most valuable type-strain genomes for metagenomic binning, comparative biology and taxonomic classification.</title>
        <authorList>
            <person name="Goeker M."/>
        </authorList>
    </citation>
    <scope>NUCLEOTIDE SEQUENCE [LARGE SCALE GENOMIC DNA]</scope>
    <source>
        <strain evidence="2 3">DSM 23837</strain>
    </source>
</reference>
<dbReference type="SMART" id="SM00507">
    <property type="entry name" value="HNHc"/>
    <property type="match status" value="1"/>
</dbReference>
<evidence type="ECO:0000313" key="2">
    <source>
        <dbReference type="EMBL" id="MDQ0176027.1"/>
    </source>
</evidence>
<feature type="domain" description="HNH nuclease" evidence="1">
    <location>
        <begin position="106"/>
        <end position="159"/>
    </location>
</feature>
<gene>
    <name evidence="2" type="ORF">J2S08_001863</name>
</gene>
<keyword evidence="3" id="KW-1185">Reference proteome</keyword>
<dbReference type="InterPro" id="IPR003615">
    <property type="entry name" value="HNH_nuc"/>
</dbReference>
<dbReference type="CDD" id="cd00085">
    <property type="entry name" value="HNHc"/>
    <property type="match status" value="1"/>
</dbReference>
<sequence>MTLLRIEKEPNGDIWTPVRYYGCDRCSDEIYEGFPHVVAGENVHYCMDCSYILQLVTEKEYLGCSGVGVCNAHASVRDGKVVIWVGKRAPWEQTNQDIRNSPQYSKWRRKVFERDKYTCQHCDQVGGELNAHHIKPFAKYKKLRFEVSNGLTLCVDCHREVHKKKR</sequence>
<keyword evidence="2" id="KW-0378">Hydrolase</keyword>
<evidence type="ECO:0000259" key="1">
    <source>
        <dbReference type="SMART" id="SM00507"/>
    </source>
</evidence>
<evidence type="ECO:0000313" key="3">
    <source>
        <dbReference type="Proteomes" id="UP001223586"/>
    </source>
</evidence>